<gene>
    <name evidence="13" type="ORF">SMN809_LOCUS11156</name>
</gene>
<feature type="compositionally biased region" description="Polar residues" evidence="11">
    <location>
        <begin position="280"/>
        <end position="295"/>
    </location>
</feature>
<protein>
    <recommendedName>
        <fullName evidence="15">Junctophilin</fullName>
    </recommendedName>
</protein>
<feature type="compositionally biased region" description="Low complexity" evidence="11">
    <location>
        <begin position="334"/>
        <end position="348"/>
    </location>
</feature>
<dbReference type="Proteomes" id="UP000676336">
    <property type="component" value="Unassembled WGS sequence"/>
</dbReference>
<comment type="subcellular location">
    <subcellularLocation>
        <location evidence="3">Cell membrane</location>
    </subcellularLocation>
    <subcellularLocation>
        <location evidence="2">Endomembrane system</location>
        <topology evidence="2">Peripheral membrane protein</topology>
    </subcellularLocation>
    <subcellularLocation>
        <location evidence="1">Endoplasmic reticulum membrane</location>
        <topology evidence="1">Single-pass type IV membrane protein</topology>
    </subcellularLocation>
</comment>
<keyword evidence="8" id="KW-0256">Endoplasmic reticulum</keyword>
<dbReference type="GO" id="GO:0005886">
    <property type="term" value="C:plasma membrane"/>
    <property type="evidence" value="ECO:0007669"/>
    <property type="project" value="UniProtKB-SubCell"/>
</dbReference>
<dbReference type="SUPFAM" id="SSF82185">
    <property type="entry name" value="Histone H3 K4-specific methyltransferase SET7/9 N-terminal domain"/>
    <property type="match status" value="1"/>
</dbReference>
<keyword evidence="5" id="KW-1003">Cell membrane</keyword>
<keyword evidence="7" id="KW-0677">Repeat</keyword>
<feature type="region of interest" description="Disordered" evidence="11">
    <location>
        <begin position="220"/>
        <end position="243"/>
    </location>
</feature>
<dbReference type="InterPro" id="IPR017191">
    <property type="entry name" value="Junctophilin"/>
</dbReference>
<reference evidence="13" key="1">
    <citation type="submission" date="2021-02" db="EMBL/GenBank/DDBJ databases">
        <authorList>
            <person name="Nowell W R."/>
        </authorList>
    </citation>
    <scope>NUCLEOTIDE SEQUENCE</scope>
</reference>
<evidence type="ECO:0000256" key="11">
    <source>
        <dbReference type="SAM" id="MobiDB-lite"/>
    </source>
</evidence>
<evidence type="ECO:0000256" key="6">
    <source>
        <dbReference type="ARBA" id="ARBA00022692"/>
    </source>
</evidence>
<comment type="similarity">
    <text evidence="4">Belongs to the junctophilin family.</text>
</comment>
<organism evidence="13 14">
    <name type="scientific">Rotaria magnacalcarata</name>
    <dbReference type="NCBI Taxonomy" id="392030"/>
    <lineage>
        <taxon>Eukaryota</taxon>
        <taxon>Metazoa</taxon>
        <taxon>Spiralia</taxon>
        <taxon>Gnathifera</taxon>
        <taxon>Rotifera</taxon>
        <taxon>Eurotatoria</taxon>
        <taxon>Bdelloidea</taxon>
        <taxon>Philodinida</taxon>
        <taxon>Philodinidae</taxon>
        <taxon>Rotaria</taxon>
    </lineage>
</organism>
<evidence type="ECO:0000313" key="14">
    <source>
        <dbReference type="Proteomes" id="UP000676336"/>
    </source>
</evidence>
<dbReference type="FunFam" id="2.20.110.10:FF:000013">
    <property type="entry name" value="Putative Junctophilin-1"/>
    <property type="match status" value="1"/>
</dbReference>
<evidence type="ECO:0000256" key="4">
    <source>
        <dbReference type="ARBA" id="ARBA00008599"/>
    </source>
</evidence>
<dbReference type="GO" id="GO:0030314">
    <property type="term" value="C:junctional membrane complex"/>
    <property type="evidence" value="ECO:0007669"/>
    <property type="project" value="InterPro"/>
</dbReference>
<feature type="region of interest" description="Disordered" evidence="11">
    <location>
        <begin position="267"/>
        <end position="295"/>
    </location>
</feature>
<feature type="region of interest" description="Disordered" evidence="11">
    <location>
        <begin position="330"/>
        <end position="349"/>
    </location>
</feature>
<comment type="caution">
    <text evidence="13">The sequence shown here is derived from an EMBL/GenBank/DDBJ whole genome shotgun (WGS) entry which is preliminary data.</text>
</comment>
<dbReference type="PANTHER" id="PTHR23085:SF16">
    <property type="entry name" value="GH28348P"/>
    <property type="match status" value="1"/>
</dbReference>
<evidence type="ECO:0000256" key="1">
    <source>
        <dbReference type="ARBA" id="ARBA00004163"/>
    </source>
</evidence>
<feature type="region of interest" description="Disordered" evidence="11">
    <location>
        <begin position="451"/>
        <end position="548"/>
    </location>
</feature>
<feature type="compositionally biased region" description="Low complexity" evidence="11">
    <location>
        <begin position="457"/>
        <end position="467"/>
    </location>
</feature>
<accession>A0A8S2N5P2</accession>
<dbReference type="InterPro" id="IPR003409">
    <property type="entry name" value="MORN"/>
</dbReference>
<evidence type="ECO:0000256" key="10">
    <source>
        <dbReference type="ARBA" id="ARBA00023136"/>
    </source>
</evidence>
<dbReference type="AlphaFoldDB" id="A0A8S2N5P2"/>
<feature type="compositionally biased region" description="Polar residues" evidence="11">
    <location>
        <begin position="483"/>
        <end position="503"/>
    </location>
</feature>
<evidence type="ECO:0000256" key="2">
    <source>
        <dbReference type="ARBA" id="ARBA00004184"/>
    </source>
</evidence>
<feature type="region of interest" description="Disordered" evidence="11">
    <location>
        <begin position="403"/>
        <end position="433"/>
    </location>
</feature>
<evidence type="ECO:0000313" key="13">
    <source>
        <dbReference type="EMBL" id="CAF3986541.1"/>
    </source>
</evidence>
<name>A0A8S2N5P2_9BILA</name>
<evidence type="ECO:0000256" key="12">
    <source>
        <dbReference type="SAM" id="Phobius"/>
    </source>
</evidence>
<keyword evidence="9 12" id="KW-1133">Transmembrane helix</keyword>
<dbReference type="SMART" id="SM00698">
    <property type="entry name" value="MORN"/>
    <property type="match status" value="4"/>
</dbReference>
<evidence type="ECO:0008006" key="15">
    <source>
        <dbReference type="Google" id="ProtNLM"/>
    </source>
</evidence>
<evidence type="ECO:0000256" key="8">
    <source>
        <dbReference type="ARBA" id="ARBA00022824"/>
    </source>
</evidence>
<evidence type="ECO:0000256" key="5">
    <source>
        <dbReference type="ARBA" id="ARBA00022475"/>
    </source>
</evidence>
<dbReference type="Pfam" id="PF02493">
    <property type="entry name" value="MORN"/>
    <property type="match status" value="5"/>
</dbReference>
<proteinExistence type="inferred from homology"/>
<evidence type="ECO:0000256" key="3">
    <source>
        <dbReference type="ARBA" id="ARBA00004236"/>
    </source>
</evidence>
<feature type="compositionally biased region" description="Low complexity" evidence="11">
    <location>
        <begin position="403"/>
        <end position="422"/>
    </location>
</feature>
<dbReference type="GO" id="GO:0005789">
    <property type="term" value="C:endoplasmic reticulum membrane"/>
    <property type="evidence" value="ECO:0007669"/>
    <property type="project" value="UniProtKB-SubCell"/>
</dbReference>
<evidence type="ECO:0000256" key="7">
    <source>
        <dbReference type="ARBA" id="ARBA00022737"/>
    </source>
</evidence>
<dbReference type="PANTHER" id="PTHR23085">
    <property type="entry name" value="GH28348P"/>
    <property type="match status" value="1"/>
</dbReference>
<keyword evidence="6 12" id="KW-0812">Transmembrane</keyword>
<dbReference type="EMBL" id="CAJOBI010003967">
    <property type="protein sequence ID" value="CAF3986541.1"/>
    <property type="molecule type" value="Genomic_DNA"/>
</dbReference>
<feature type="compositionally biased region" description="Low complexity" evidence="11">
    <location>
        <begin position="514"/>
        <end position="531"/>
    </location>
</feature>
<sequence length="754" mass="83427">MSVGVNGGRFDFDDGGTYCGGWNDGKAHGHGVCTGPKGQGEYSGAWQYGYEFSGIYLWPSGNSYEGQWMSGKRHGLGVEKKGRWVYKGEWTQGFKGRYGIRVSEISGARYEGTWANGLQDGYGVEIYADGGVYHGQIQQGLRHGFGIRRSVPYGLASRYRSKDVRDSLTSLRSEDDEERIQPLNSAMKSATNAQQKAEIAMARANNARSKAHSAEIYAKQARNDSVEARVSAKTAAPDFRQPGEEKPQAFITLDIDRQIDGKLIIANHTSTSPPDGRLPTSRTLPPHLSQQQQNQEVSPAFIIDGGVYQGQSTLTQPADWNPKRKAIDSPLSIQQQQQQQRPDYYQQPNRTMSPNIYNTMPDSRTGNSVSNYYAHSNQPLSGDTSIPGNLGYCDDRAVHIPSNFDSAPSSSSSPPQFVPNSVGMGPRSVPKRSTFIRTRHFDTSTEDLLHDHHQQHHNQQQRQQQQHNEYTSQPPNIYAPQNIRPTSNTRTISMSATSGNNYNIRPPLIHGAPDSQNSSGQDSGLSSGGASFDPEQHHIYNLGNPTNTMRSMTPTVDAYDVPQPIPIPKRKSLPSIVTTIPGDYKVDETARSSDNLKERETFIIENGIRKRVTAQVPTYTESGSIVPQGTLMTSSSGSPILTHRVILESITKLDVPQSIKNNTGGNKRGSMPTVVNIARHRQEAATLHVHVLQFDTHATGSTITAKMHVSTQEISIQTDDYNDGIQNVIYRNRVFIAIFFLNLSLALWFIQLLR</sequence>
<feature type="transmembrane region" description="Helical" evidence="12">
    <location>
        <begin position="734"/>
        <end position="753"/>
    </location>
</feature>
<dbReference type="Gene3D" id="2.20.110.10">
    <property type="entry name" value="Histone H3 K4-specific methyltransferase SET7/9 N-terminal domain"/>
    <property type="match status" value="2"/>
</dbReference>
<evidence type="ECO:0000256" key="9">
    <source>
        <dbReference type="ARBA" id="ARBA00022989"/>
    </source>
</evidence>
<keyword evidence="10 12" id="KW-0472">Membrane</keyword>